<evidence type="ECO:0000313" key="3">
    <source>
        <dbReference type="EMBL" id="JAV08598.1"/>
    </source>
</evidence>
<dbReference type="AlphaFoldDB" id="A0A1L8DQ42"/>
<feature type="compositionally biased region" description="Polar residues" evidence="1">
    <location>
        <begin position="138"/>
        <end position="155"/>
    </location>
</feature>
<evidence type="ECO:0000256" key="1">
    <source>
        <dbReference type="SAM" id="MobiDB-lite"/>
    </source>
</evidence>
<protein>
    <submittedName>
        <fullName evidence="3">Putative short neuropeptide f</fullName>
    </submittedName>
</protein>
<reference evidence="3" key="1">
    <citation type="submission" date="2016-12" db="EMBL/GenBank/DDBJ databases">
        <title>An insight into the sialome and mialome of the sand fly, Nyssomyia neivai.</title>
        <authorList>
            <person name="Sebastian V."/>
            <person name="Goulart T.M."/>
            <person name="Oliveira W."/>
            <person name="Calvo E."/>
            <person name="Oliveira L.F."/>
            <person name="Pinto M.C."/>
            <person name="Rosselino A.M."/>
            <person name="Ribeiro J.M."/>
        </authorList>
    </citation>
    <scope>NUCLEOTIDE SEQUENCE</scope>
</reference>
<keyword evidence="3" id="KW-0527">Neuropeptide</keyword>
<organism evidence="3">
    <name type="scientific">Nyssomyia neivai</name>
    <dbReference type="NCBI Taxonomy" id="330878"/>
    <lineage>
        <taxon>Eukaryota</taxon>
        <taxon>Metazoa</taxon>
        <taxon>Ecdysozoa</taxon>
        <taxon>Arthropoda</taxon>
        <taxon>Hexapoda</taxon>
        <taxon>Insecta</taxon>
        <taxon>Pterygota</taxon>
        <taxon>Neoptera</taxon>
        <taxon>Endopterygota</taxon>
        <taxon>Diptera</taxon>
        <taxon>Nematocera</taxon>
        <taxon>Psychodoidea</taxon>
        <taxon>Psychodidae</taxon>
        <taxon>Nyssomyia</taxon>
    </lineage>
</organism>
<sequence>MNGAKQSLLIFVLILAIQVLMAAPAMDTESSINDLYESLLQREYTGPISLSDHQVERKAVRSPSLRLRFGRRSDPSFNPFQMEKINQKPIRSPSLRLRFGRRNDPLFPTFNQDLLNDELTFNRPERKPASRLRWGRSAATTSETSNEEIGNSADDQMTREVRKPARLRWGRSDGGNMRNSILTDEEINLLAQLLLQDQEALNNFLEKPTENNIIFN</sequence>
<feature type="region of interest" description="Disordered" evidence="1">
    <location>
        <begin position="127"/>
        <end position="177"/>
    </location>
</feature>
<proteinExistence type="predicted"/>
<feature type="signal peptide" evidence="2">
    <location>
        <begin position="1"/>
        <end position="22"/>
    </location>
</feature>
<keyword evidence="2" id="KW-0732">Signal</keyword>
<evidence type="ECO:0000256" key="2">
    <source>
        <dbReference type="SAM" id="SignalP"/>
    </source>
</evidence>
<feature type="chain" id="PRO_5013335729" evidence="2">
    <location>
        <begin position="23"/>
        <end position="216"/>
    </location>
</feature>
<dbReference type="EMBL" id="GFDF01005486">
    <property type="protein sequence ID" value="JAV08598.1"/>
    <property type="molecule type" value="Transcribed_RNA"/>
</dbReference>
<name>A0A1L8DQ42_9DIPT</name>
<dbReference type="GO" id="GO:0007218">
    <property type="term" value="P:neuropeptide signaling pathway"/>
    <property type="evidence" value="ECO:0007669"/>
    <property type="project" value="UniProtKB-KW"/>
</dbReference>
<accession>A0A1L8DQ42</accession>